<comment type="caution">
    <text evidence="6">The sequence shown here is derived from an EMBL/GenBank/DDBJ whole genome shotgun (WGS) entry which is preliminary data.</text>
</comment>
<keyword evidence="1" id="KW-0175">Coiled coil</keyword>
<dbReference type="Gene3D" id="1.10.287.470">
    <property type="entry name" value="Helix hairpin bin"/>
    <property type="match status" value="2"/>
</dbReference>
<dbReference type="GeneID" id="96604324"/>
<keyword evidence="3" id="KW-0812">Transmembrane</keyword>
<accession>A0ABR6DAX6</accession>
<protein>
    <submittedName>
        <fullName evidence="6">Membrane fusion protein (Multidrug efflux system)</fullName>
    </submittedName>
</protein>
<evidence type="ECO:0000256" key="2">
    <source>
        <dbReference type="SAM" id="MobiDB-lite"/>
    </source>
</evidence>
<keyword evidence="3" id="KW-0472">Membrane</keyword>
<dbReference type="RefSeq" id="WP_182592161.1">
    <property type="nucleotide sequence ID" value="NZ_JACJIM010000004.1"/>
</dbReference>
<feature type="domain" description="Multidrug resistance protein MdtA-like barrel-sandwich hybrid" evidence="5">
    <location>
        <begin position="101"/>
        <end position="291"/>
    </location>
</feature>
<proteinExistence type="predicted"/>
<evidence type="ECO:0000259" key="5">
    <source>
        <dbReference type="Pfam" id="PF25917"/>
    </source>
</evidence>
<evidence type="ECO:0000313" key="7">
    <source>
        <dbReference type="Proteomes" id="UP000565455"/>
    </source>
</evidence>
<dbReference type="InterPro" id="IPR058625">
    <property type="entry name" value="MdtA-like_BSH"/>
</dbReference>
<feature type="compositionally biased region" description="Low complexity" evidence="2">
    <location>
        <begin position="14"/>
        <end position="53"/>
    </location>
</feature>
<dbReference type="PANTHER" id="PTHR30386">
    <property type="entry name" value="MEMBRANE FUSION SUBUNIT OF EMRAB-TOLC MULTIDRUG EFFLUX PUMP"/>
    <property type="match status" value="1"/>
</dbReference>
<dbReference type="Proteomes" id="UP000565455">
    <property type="component" value="Unassembled WGS sequence"/>
</dbReference>
<dbReference type="PANTHER" id="PTHR30386:SF24">
    <property type="entry name" value="MULTIDRUG RESISTANCE EFFLUX PUMP"/>
    <property type="match status" value="1"/>
</dbReference>
<dbReference type="Gene3D" id="2.40.30.170">
    <property type="match status" value="1"/>
</dbReference>
<dbReference type="Pfam" id="PF25876">
    <property type="entry name" value="HH_MFP_RND"/>
    <property type="match status" value="1"/>
</dbReference>
<feature type="domain" description="Multidrug resistance protein MdtA-like alpha-helical hairpin" evidence="4">
    <location>
        <begin position="169"/>
        <end position="236"/>
    </location>
</feature>
<feature type="region of interest" description="Disordered" evidence="2">
    <location>
        <begin position="396"/>
        <end position="424"/>
    </location>
</feature>
<dbReference type="InterPro" id="IPR058624">
    <property type="entry name" value="MdtA-like_HH"/>
</dbReference>
<dbReference type="SUPFAM" id="SSF111369">
    <property type="entry name" value="HlyD-like secretion proteins"/>
    <property type="match status" value="2"/>
</dbReference>
<keyword evidence="7" id="KW-1185">Reference proteome</keyword>
<organism evidence="6 7">
    <name type="scientific">Methylobacterium fujisawaense</name>
    <dbReference type="NCBI Taxonomy" id="107400"/>
    <lineage>
        <taxon>Bacteria</taxon>
        <taxon>Pseudomonadati</taxon>
        <taxon>Pseudomonadota</taxon>
        <taxon>Alphaproteobacteria</taxon>
        <taxon>Hyphomicrobiales</taxon>
        <taxon>Methylobacteriaceae</taxon>
        <taxon>Methylobacterium</taxon>
    </lineage>
</organism>
<feature type="transmembrane region" description="Helical" evidence="3">
    <location>
        <begin position="62"/>
        <end position="83"/>
    </location>
</feature>
<evidence type="ECO:0000256" key="3">
    <source>
        <dbReference type="SAM" id="Phobius"/>
    </source>
</evidence>
<dbReference type="Pfam" id="PF25917">
    <property type="entry name" value="BSH_RND"/>
    <property type="match status" value="1"/>
</dbReference>
<sequence length="424" mass="44901">MDARRSDSFKSADPVAGAPAPAPVAAAAQVPAQVPAQTQTQTPAQVPAPASASASRRRRARIVLPLLGVLALGGAGTYGWHWWTVGRFLEVTDDAYLQSDKVTVAPRIAGTVAEVRVGDNQPVKAGDVIARLDDRSYRVQLKQAEAEVEKDKAQVLGVAAAIIQQQAQVASSRADLANAEAALTFAQQEYTRYQNLLQTGSGTVQRQQQADADLRQRHAARDKSAAALDAAQKQIDSLKALEASTRASLEGARAKVEGVKLDLSYATILAPIDGVAGDRALRIGQVVSPGTGLLTLVPMGRDIYLVANFKETQTGHMVEGQRVTVTVDAFGDHAFEGRIESFSPGTGSQFALLPPENATGNFTKVVQRVPVRVALDPADPLVGRLRPGLSVEATVHTADPVEPVDPARRRPKPAPALVSEALPR</sequence>
<feature type="coiled-coil region" evidence="1">
    <location>
        <begin position="169"/>
        <end position="196"/>
    </location>
</feature>
<gene>
    <name evidence="6" type="ORF">GGQ91_002637</name>
</gene>
<dbReference type="Gene3D" id="2.40.50.100">
    <property type="match status" value="1"/>
</dbReference>
<feature type="region of interest" description="Disordered" evidence="2">
    <location>
        <begin position="1"/>
        <end position="53"/>
    </location>
</feature>
<name>A0ABR6DAX6_9HYPH</name>
<dbReference type="InterPro" id="IPR050739">
    <property type="entry name" value="MFP"/>
</dbReference>
<dbReference type="EMBL" id="JACJIM010000004">
    <property type="protein sequence ID" value="MBA9063242.1"/>
    <property type="molecule type" value="Genomic_DNA"/>
</dbReference>
<reference evidence="6 7" key="1">
    <citation type="submission" date="2020-08" db="EMBL/GenBank/DDBJ databases">
        <title>Genomic Encyclopedia of Type Strains, Phase IV (KMG-IV): sequencing the most valuable type-strain genomes for metagenomic binning, comparative biology and taxonomic classification.</title>
        <authorList>
            <person name="Goeker M."/>
        </authorList>
    </citation>
    <scope>NUCLEOTIDE SEQUENCE [LARGE SCALE GENOMIC DNA]</scope>
    <source>
        <strain evidence="6 7">DSM 5686</strain>
    </source>
</reference>
<feature type="compositionally biased region" description="Basic and acidic residues" evidence="2">
    <location>
        <begin position="1"/>
        <end position="10"/>
    </location>
</feature>
<evidence type="ECO:0000259" key="4">
    <source>
        <dbReference type="Pfam" id="PF25876"/>
    </source>
</evidence>
<evidence type="ECO:0000256" key="1">
    <source>
        <dbReference type="SAM" id="Coils"/>
    </source>
</evidence>
<evidence type="ECO:0000313" key="6">
    <source>
        <dbReference type="EMBL" id="MBA9063242.1"/>
    </source>
</evidence>
<keyword evidence="3" id="KW-1133">Transmembrane helix</keyword>